<sequence>MRDERPPLEDPATILQRLPKGWGAQGFAGLRSKLPRGPSRSSKLCSSCDQSWLLDAVKSVRSKALLALGDLLSYEHQHQEDMVIDAPANSDAPAPGTSYAGNGLQDALDLVASTKQMAENVLELIGHALGDQRMLQLILSLLHNGTRPGRHSGSCPGRTPSMPCEDGVVAAGTAAELNTSGQNQPHHYQQQHQLLLNGGMPPVSASPMLVAVLLARFVPSSMSVAYEAWGLHVEGISSREQLKSLARTMEAAPSTMRRALYEEAFRSICTTLGHQQQQQQQQQQGQGCTELGSEELLLGAIANLQRAAKLVFCLGRSRSLNLDKGVAYSHPGRQSKQQSQNPQQQQQKQQRQHQHHQQQQQQHQQQHKLQQDRSDAIGEVAILADSIGFLLECLGHKAQRQQGKLQQQQQQQCRSSAALALPTSLTSQLLHALCWCMCALQQVLVSQGAQASQALGAGQHEWTLSAAPQHRTESSAPNCVSAAAAAAAATPAAALAAATPASAPAAAAAAAQQPRTLAMKLVVWCLPDLLQLCRACAHTPEQRNELKSSAAAWQEEGRGVGVDEEVGERNAGADGLAAAAAAAATAATAADPASGITGVAKAEAAATGIATTGAGKPEVTRAMAAMVDTVRAGTKMADTAVVETATTERATAEAAKAGTAKVNTATVAVPAAAPAEVAMADTAAMAEMATAEAATAGAAKAGKAMAKTAVPAAATTEAAMADTAVTETAMAEAAKVNTAMAKTAMTAVPPTAMAETGMAGTATAETAMAEAAGVDAAIAEVAMAGTVMAQTATPEAAPTSAPEAAMAAVDEALRLLCSCPGGSPYAHCLLHVLEAKLCEASRVGRSDTTAVATSTAAGCVGRDAGGHVSKGSDAGGDAASKGAGGQGDTSKLAQPARGKCLALLVDAVEQLDCQSTMAVHIMLLGHMCRFYEAECKEFLARARAAHDHQGRQARDAAAGQVAAASALGHVAQQPQGQCCTCPSIGACDVAAKGGEAREQEKASGAEAMEVDDLPVAEKNQRGAGSGGGGGSGGSSSGGGYGNYMQQQEEERALRELAQQYLDGLMQRTAPASRAPALLAVLGAPPGQCSSFLQVQALKSLTGLMLLSDAQALLYVHVLGSCLRKPLPFTQDAPSSPGSVAAAAETLCAAALDAVEPLMMHRPNASSQLLVHVETLVGGLLQLGSALPGPWLLVRAMVCLARIFASDKLQLSSTTWQVMANCALSSDVKVQEIARHTLCALLLDAKATSSRKAGSTASAQARLIKGVLSLYGNCEAGRRKQLVEKVLLGWPLLREADLASDALVLPVLQSLAVADCKASRAAAVALLAHVCPSTRALASLHALLQGLGIHHLNTEEAHSVLTGLRAFVQQHSTKAAADRASKAARAGDVSASTGTCAKVAVEAMGSELPAIKIEEEEEEDVDVLKHQTALQSFKQQQQQQQQQQRQCADGTLSAKMAESQELKEKMRSISGGKGNTRGKQRAAVKRRMSQI</sequence>
<evidence type="ECO:0000256" key="1">
    <source>
        <dbReference type="ARBA" id="ARBA00004123"/>
    </source>
</evidence>
<feature type="compositionally biased region" description="Low complexity" evidence="4">
    <location>
        <begin position="357"/>
        <end position="368"/>
    </location>
</feature>
<feature type="region of interest" description="Disordered" evidence="4">
    <location>
        <begin position="869"/>
        <end position="891"/>
    </location>
</feature>
<feature type="compositionally biased region" description="Basic and acidic residues" evidence="4">
    <location>
        <begin position="1457"/>
        <end position="1466"/>
    </location>
</feature>
<feature type="compositionally biased region" description="Low complexity" evidence="4">
    <location>
        <begin position="869"/>
        <end position="881"/>
    </location>
</feature>
<feature type="region of interest" description="Disordered" evidence="4">
    <location>
        <begin position="1434"/>
        <end position="1490"/>
    </location>
</feature>
<name>A0ABQ7GQS2_DUNSA</name>
<evidence type="ECO:0000256" key="4">
    <source>
        <dbReference type="SAM" id="MobiDB-lite"/>
    </source>
</evidence>
<evidence type="ECO:0000313" key="5">
    <source>
        <dbReference type="EMBL" id="KAF5836956.1"/>
    </source>
</evidence>
<comment type="subcellular location">
    <subcellularLocation>
        <location evidence="1">Nucleus</location>
    </subcellularLocation>
</comment>
<feature type="region of interest" description="Disordered" evidence="4">
    <location>
        <begin position="324"/>
        <end position="371"/>
    </location>
</feature>
<keyword evidence="3" id="KW-0539">Nucleus</keyword>
<protein>
    <submittedName>
        <fullName evidence="5">Uncharacterized protein</fullName>
    </submittedName>
</protein>
<feature type="compositionally biased region" description="Low complexity" evidence="4">
    <location>
        <begin position="1434"/>
        <end position="1445"/>
    </location>
</feature>
<dbReference type="InterPro" id="IPR051644">
    <property type="entry name" value="TRAMP_AT-DNA-binding"/>
</dbReference>
<feature type="compositionally biased region" description="Low complexity" evidence="4">
    <location>
        <begin position="334"/>
        <end position="349"/>
    </location>
</feature>
<dbReference type="PANTHER" id="PTHR46543">
    <property type="entry name" value="ZINC FINGER CCHC DOMAIN-CONTAINING PROTEIN 7"/>
    <property type="match status" value="1"/>
</dbReference>
<accession>A0ABQ7GQS2</accession>
<keyword evidence="6" id="KW-1185">Reference proteome</keyword>
<feature type="region of interest" description="Disordered" evidence="4">
    <location>
        <begin position="998"/>
        <end position="1042"/>
    </location>
</feature>
<dbReference type="Proteomes" id="UP000815325">
    <property type="component" value="Unassembled WGS sequence"/>
</dbReference>
<evidence type="ECO:0000256" key="2">
    <source>
        <dbReference type="ARBA" id="ARBA00022737"/>
    </source>
</evidence>
<comment type="caution">
    <text evidence="5">The sequence shown here is derived from an EMBL/GenBank/DDBJ whole genome shotgun (WGS) entry which is preliminary data.</text>
</comment>
<proteinExistence type="predicted"/>
<evidence type="ECO:0000313" key="6">
    <source>
        <dbReference type="Proteomes" id="UP000815325"/>
    </source>
</evidence>
<dbReference type="EMBL" id="MU069635">
    <property type="protein sequence ID" value="KAF5836956.1"/>
    <property type="molecule type" value="Genomic_DNA"/>
</dbReference>
<evidence type="ECO:0000256" key="3">
    <source>
        <dbReference type="ARBA" id="ARBA00023242"/>
    </source>
</evidence>
<dbReference type="PANTHER" id="PTHR46543:SF2">
    <property type="entry name" value="AGAP013096-PA"/>
    <property type="match status" value="1"/>
</dbReference>
<feature type="compositionally biased region" description="Gly residues" evidence="4">
    <location>
        <begin position="1023"/>
        <end position="1041"/>
    </location>
</feature>
<reference evidence="5" key="1">
    <citation type="submission" date="2017-08" db="EMBL/GenBank/DDBJ databases">
        <authorList>
            <person name="Polle J.E."/>
            <person name="Barry K."/>
            <person name="Cushman J."/>
            <person name="Schmutz J."/>
            <person name="Tran D."/>
            <person name="Hathwaick L.T."/>
            <person name="Yim W.C."/>
            <person name="Jenkins J."/>
            <person name="Mckie-Krisberg Z.M."/>
            <person name="Prochnik S."/>
            <person name="Lindquist E."/>
            <person name="Dockter R.B."/>
            <person name="Adam C."/>
            <person name="Molina H."/>
            <person name="Bunkerborg J."/>
            <person name="Jin E."/>
            <person name="Buchheim M."/>
            <person name="Magnuson J."/>
        </authorList>
    </citation>
    <scope>NUCLEOTIDE SEQUENCE</scope>
    <source>
        <strain evidence="5">CCAP 19/18</strain>
    </source>
</reference>
<gene>
    <name evidence="5" type="ORF">DUNSADRAFT_5185</name>
</gene>
<organism evidence="5 6">
    <name type="scientific">Dunaliella salina</name>
    <name type="common">Green alga</name>
    <name type="synonym">Protococcus salinus</name>
    <dbReference type="NCBI Taxonomy" id="3046"/>
    <lineage>
        <taxon>Eukaryota</taxon>
        <taxon>Viridiplantae</taxon>
        <taxon>Chlorophyta</taxon>
        <taxon>core chlorophytes</taxon>
        <taxon>Chlorophyceae</taxon>
        <taxon>CS clade</taxon>
        <taxon>Chlamydomonadales</taxon>
        <taxon>Dunaliellaceae</taxon>
        <taxon>Dunaliella</taxon>
    </lineage>
</organism>
<feature type="compositionally biased region" description="Basic residues" evidence="4">
    <location>
        <begin position="1475"/>
        <end position="1490"/>
    </location>
</feature>
<keyword evidence="2" id="KW-0677">Repeat</keyword>